<name>A0A645DKM3_9ZZZZ</name>
<protein>
    <submittedName>
        <fullName evidence="1">Uncharacterized protein</fullName>
    </submittedName>
</protein>
<comment type="caution">
    <text evidence="1">The sequence shown here is derived from an EMBL/GenBank/DDBJ whole genome shotgun (WGS) entry which is preliminary data.</text>
</comment>
<reference evidence="1" key="1">
    <citation type="submission" date="2019-08" db="EMBL/GenBank/DDBJ databases">
        <authorList>
            <person name="Kucharzyk K."/>
            <person name="Murdoch R.W."/>
            <person name="Higgins S."/>
            <person name="Loffler F."/>
        </authorList>
    </citation>
    <scope>NUCLEOTIDE SEQUENCE</scope>
</reference>
<dbReference type="EMBL" id="VSSQ01037335">
    <property type="protein sequence ID" value="MPM89990.1"/>
    <property type="molecule type" value="Genomic_DNA"/>
</dbReference>
<proteinExistence type="predicted"/>
<organism evidence="1">
    <name type="scientific">bioreactor metagenome</name>
    <dbReference type="NCBI Taxonomy" id="1076179"/>
    <lineage>
        <taxon>unclassified sequences</taxon>
        <taxon>metagenomes</taxon>
        <taxon>ecological metagenomes</taxon>
    </lineage>
</organism>
<accession>A0A645DKM3</accession>
<gene>
    <name evidence="1" type="ORF">SDC9_137106</name>
</gene>
<sequence>MARARRKGEHRDCVFFQLTLAGGMGLRGVPIVNRCAFHPGAEHLRRIGGRGFLERVAYRLQHARCAGEGEAFLQIFPLDECELRGFREANRPVLGQDIIKIFVFAQNAYGLIALNREHGRFFVRVGKNEATVGFNLRKTGYPALGKLAVACVFFQHITGLLGEDGTYLIE</sequence>
<evidence type="ECO:0000313" key="1">
    <source>
        <dbReference type="EMBL" id="MPM89990.1"/>
    </source>
</evidence>
<dbReference type="AlphaFoldDB" id="A0A645DKM3"/>